<evidence type="ECO:0000256" key="3">
    <source>
        <dbReference type="SAM" id="Coils"/>
    </source>
</evidence>
<accession>A0A8J5HWD1</accession>
<dbReference type="PANTHER" id="PTHR34224:SF4">
    <property type="entry name" value="INTERACTOR OF CONSTITUTIVE ACTIVE ROPS 2, CHLOROPLASTIC"/>
    <property type="match status" value="1"/>
</dbReference>
<gene>
    <name evidence="5" type="ORF">ZIOFF_002491</name>
</gene>
<name>A0A8J5HWD1_ZINOF</name>
<evidence type="ECO:0000256" key="2">
    <source>
        <dbReference type="ARBA" id="ARBA00023054"/>
    </source>
</evidence>
<organism evidence="5 6">
    <name type="scientific">Zingiber officinale</name>
    <name type="common">Ginger</name>
    <name type="synonym">Amomum zingiber</name>
    <dbReference type="NCBI Taxonomy" id="94328"/>
    <lineage>
        <taxon>Eukaryota</taxon>
        <taxon>Viridiplantae</taxon>
        <taxon>Streptophyta</taxon>
        <taxon>Embryophyta</taxon>
        <taxon>Tracheophyta</taxon>
        <taxon>Spermatophyta</taxon>
        <taxon>Magnoliopsida</taxon>
        <taxon>Liliopsida</taxon>
        <taxon>Zingiberales</taxon>
        <taxon>Zingiberaceae</taxon>
        <taxon>Zingiber</taxon>
    </lineage>
</organism>
<dbReference type="Proteomes" id="UP000734854">
    <property type="component" value="Unassembled WGS sequence"/>
</dbReference>
<feature type="coiled-coil region" evidence="3">
    <location>
        <begin position="749"/>
        <end position="776"/>
    </location>
</feature>
<feature type="coiled-coil region" evidence="3">
    <location>
        <begin position="596"/>
        <end position="630"/>
    </location>
</feature>
<proteinExistence type="inferred from homology"/>
<keyword evidence="6" id="KW-1185">Reference proteome</keyword>
<evidence type="ECO:0000313" key="6">
    <source>
        <dbReference type="Proteomes" id="UP000734854"/>
    </source>
</evidence>
<feature type="region of interest" description="Disordered" evidence="4">
    <location>
        <begin position="786"/>
        <end position="806"/>
    </location>
</feature>
<dbReference type="EMBL" id="JACMSC010000001">
    <property type="protein sequence ID" value="KAG6537401.1"/>
    <property type="molecule type" value="Genomic_DNA"/>
</dbReference>
<evidence type="ECO:0000313" key="5">
    <source>
        <dbReference type="EMBL" id="KAG6537401.1"/>
    </source>
</evidence>
<dbReference type="AlphaFoldDB" id="A0A8J5HWD1"/>
<evidence type="ECO:0000256" key="4">
    <source>
        <dbReference type="SAM" id="MobiDB-lite"/>
    </source>
</evidence>
<feature type="compositionally biased region" description="Basic and acidic residues" evidence="4">
    <location>
        <begin position="75"/>
        <end position="90"/>
    </location>
</feature>
<feature type="compositionally biased region" description="Basic and acidic residues" evidence="4">
    <location>
        <begin position="342"/>
        <end position="353"/>
    </location>
</feature>
<protein>
    <submittedName>
        <fullName evidence="5">Uncharacterized protein</fullName>
    </submittedName>
</protein>
<sequence>MIFSRIGEHNNSPPGSFAIYQELLNQVRTSASKLDQDTREVRTSENRQSFPHNDRGVGRSHWAWIWPLLGLLQPEKDEKGTEGPSSDRKVRNPSGDSTFKAGMSDSHTVKINDEESDLASSLLPGLDDTEIYSLLKAIEHAFQDEDEILQKKAYKILSVILKERYHILSYNLDEVLWLMIVSLPCCHFAAKRHRLDCLVSFSPHQNADVQDKFQLINYYLLGSKRSILNWNATEWSLCFFLILAHQGHRIGVLTINGSSEISSKTSTMILQSKRVSKLVVSESTTSFSKPSMDTSPKIECRSAKTMDTEKRRPSKVTELECQITQLQKELKKKSDQLSSAESSRRRAQQEVEEAKKQLVAMSAKLHDSHAQMEELSAAEDARIQELRKISQERDRAWQSELEAVENQHSVDNAALAAATSEIRRLKLQLEMVLRSEAALAEKTQLDRLQLQASDKSLAELSFAVENLNLRLVGSERAEAEAKSMLTDTRKQLELAQNTIESLLTDGSKLMESFSIVATELKESRFRVRVLEESVRKLQEEQYAAHVHAFVDLANAKALCFGSSDCEENQLMTALEDYWVMRQAEQIESTVRIQCAYEMMEKELADSKLREQELELKLSDAKLESALLKANLLDREAELRKISDLNKKFLQKVEKEREDMKLTQSSADVADLKIKLADNEAALGRVCEENEQLKLELRRNDSEKQKAYEEAISEMNSARTAEKAALTELGFVAHEAAKSKEMAARVVGEFEASKVEKSEMEMELRKLKLQAEQWKKAAETAIMMLTDSEHKPGAGKLKNLPSADDLDDESYRKKKSYVLRRIKGMWNKEQK</sequence>
<dbReference type="PANTHER" id="PTHR34224">
    <property type="entry name" value="INTERACTOR OF CONSTITUTIVE ACTIVE ROPS 2, CHLOROPLASTIC-RELATED"/>
    <property type="match status" value="1"/>
</dbReference>
<feature type="coiled-coil region" evidence="3">
    <location>
        <begin position="485"/>
        <end position="540"/>
    </location>
</feature>
<feature type="region of interest" description="Disordered" evidence="4">
    <location>
        <begin position="75"/>
        <end position="103"/>
    </location>
</feature>
<feature type="region of interest" description="Disordered" evidence="4">
    <location>
        <begin position="332"/>
        <end position="353"/>
    </location>
</feature>
<reference evidence="5 6" key="1">
    <citation type="submission" date="2020-08" db="EMBL/GenBank/DDBJ databases">
        <title>Plant Genome Project.</title>
        <authorList>
            <person name="Zhang R.-G."/>
        </authorList>
    </citation>
    <scope>NUCLEOTIDE SEQUENCE [LARGE SCALE GENOMIC DNA]</scope>
    <source>
        <tissue evidence="5">Rhizome</tissue>
    </source>
</reference>
<keyword evidence="2 3" id="KW-0175">Coiled coil</keyword>
<dbReference type="InterPro" id="IPR029688">
    <property type="entry name" value="ICR"/>
</dbReference>
<evidence type="ECO:0000256" key="1">
    <source>
        <dbReference type="ARBA" id="ARBA00009778"/>
    </source>
</evidence>
<comment type="caution">
    <text evidence="5">The sequence shown here is derived from an EMBL/GenBank/DDBJ whole genome shotgun (WGS) entry which is preliminary data.</text>
</comment>
<comment type="similarity">
    <text evidence="1">Belongs to the ICR family.</text>
</comment>